<protein>
    <submittedName>
        <fullName evidence="3">NACHT domain-containing protein</fullName>
    </submittedName>
</protein>
<organism evidence="3 4">
    <name type="scientific">Sphingomonas populi</name>
    <dbReference type="NCBI Taxonomy" id="2484750"/>
    <lineage>
        <taxon>Bacteria</taxon>
        <taxon>Pseudomonadati</taxon>
        <taxon>Pseudomonadota</taxon>
        <taxon>Alphaproteobacteria</taxon>
        <taxon>Sphingomonadales</taxon>
        <taxon>Sphingomonadaceae</taxon>
        <taxon>Sphingomonas</taxon>
    </lineage>
</organism>
<feature type="domain" description="AAA+ ATPase" evidence="2">
    <location>
        <begin position="293"/>
        <end position="465"/>
    </location>
</feature>
<evidence type="ECO:0000313" key="3">
    <source>
        <dbReference type="EMBL" id="RZF64847.1"/>
    </source>
</evidence>
<dbReference type="InterPro" id="IPR027417">
    <property type="entry name" value="P-loop_NTPase"/>
</dbReference>
<reference evidence="3 4" key="1">
    <citation type="submission" date="2019-02" db="EMBL/GenBank/DDBJ databases">
        <authorList>
            <person name="Li Y."/>
        </authorList>
    </citation>
    <scope>NUCLEOTIDE SEQUENCE [LARGE SCALE GENOMIC DNA]</scope>
    <source>
        <strain evidence="3 4">3-7</strain>
    </source>
</reference>
<dbReference type="OrthoDB" id="4770405at2"/>
<keyword evidence="4" id="KW-1185">Reference proteome</keyword>
<gene>
    <name evidence="3" type="ORF">EWE75_08250</name>
</gene>
<dbReference type="EMBL" id="SGIS01000010">
    <property type="protein sequence ID" value="RZF64847.1"/>
    <property type="molecule type" value="Genomic_DNA"/>
</dbReference>
<dbReference type="SUPFAM" id="SSF52540">
    <property type="entry name" value="P-loop containing nucleoside triphosphate hydrolases"/>
    <property type="match status" value="1"/>
</dbReference>
<dbReference type="RefSeq" id="WP_130156344.1">
    <property type="nucleotide sequence ID" value="NZ_SGIS01000010.1"/>
</dbReference>
<feature type="region of interest" description="Disordered" evidence="1">
    <location>
        <begin position="1003"/>
        <end position="1035"/>
    </location>
</feature>
<feature type="compositionally biased region" description="Basic residues" evidence="1">
    <location>
        <begin position="1010"/>
        <end position="1022"/>
    </location>
</feature>
<dbReference type="SMART" id="SM00382">
    <property type="entry name" value="AAA"/>
    <property type="match status" value="1"/>
</dbReference>
<sequence length="2179" mass="239182">MSKEDQQGEYGQSAIDTVRASRDGHAFHEAWAARSALELLPPATTLTAIALEDFSIEDAEGISDEAAEIADMVRYYGSTNVTRADQVAVTQFKYSVRKKDVAIRAADLRKTLKKFLQADLDFRVKHDDATVEAVVRYEFATNRPIHENLLAAITAVIARDDGTGDVATQVGQLKDANREKEADLPSVLKRLTLSGNLGSLKEAEHSARHLLASWSDASDPDSRKKLLQLRSLVRSKAGFEGQGNNLIDRVSVLAELEIDHESQLYPTPDAFPPVGNVIQRPIAKDIELATRSQTLPVIVHAAGGMGKTVLMQAVAEQMRPQDEVVVFDGFGAGKWRDISDGRHRPERTLVHLANLLAGEGVCDILLPLYDHTTLMAAFRRRLEQAVSTINQTSETARVVLVLDAIDHAAMQAKEDGTQSFAHLLLESLAITPIDGVVVIASCRTERLALAVRNAAHFPIQVPPFSDEEAERLILARDLAAGAAEIAALQGRSGNNPRVLDALLNAGRPYDGPRPGGEEATDDQVLDALLSDRIGKARDAALEKGVKPDEIDLLLSGLAVLPPPVPLAELAAAHGLPDAEVESFAADLTPLLERTPHGLMFRDEPTETFIRKTMAQRPETRDRVVARLQERQSTSDYAARALPAVLTALGRTDELIVLAFDERVPPGASKVSQRDIRLARLVAALQVCAASGRHDDTFQLLLEASQVAAGHERSDRFLYEHPDLAAVVGDSEALRRLFATKVGWPGGRHAALSLAYAFAGDMGEAKRNSQRAIDWHNWAAAGNGRADFNNRNVSTELDDVGFTYTEMVSGNQNRVAQWLAKRDESEAYQKFADLLDLLERQAAQPGVVFAPKARLDSALTHCRLTSRALYMAAITYSDRDAKRDRTLIDRLANCPVPEAGKKAGGSALLSAVARAISLGMKAHAKSLLATFNERPRVYDFSYAFPERGPERSVIAAGLGVALRRNPASLMDVSPADFLELVPVRVKRQGAQAFEVALNAALADRQSPAPRSKARGKGSSRARKASPSYEDKQRHQNALTHRIAPLVSYADLVAKMVAPPPGTPSTSILAEGLDKLASDVSAASNYPYRDGKAYIGRLGALVIFHVADAVDAFDAVQAERFVSWVKEGHGLHIPELMRMTARLSRKADLHDSALSLAAYVEALIQSDTDTGSKIASYGKLARAVWRVSPDEAAVYFRRALDLAEAVGSDDFDRTNHLLALSGRYDGPELEPQASYNLARILELNTHEAGKFPWNEYADALAPTAGLGSLAIISRIDDRDHASLGQTLTPMLGVLVSTGRLPADIATGIMGLGAPVERWSWRLDNFADRVVPNLDKERHEWFFERLLVEIDRTDCLSPWKDTIDGLLKLAGRSLPATSPSIMRLEALSARLARKDSSTHFAVPAVPQPERIERYDVADPDEIDRAIGADLAANPRNPFPQRTIGELAATVSTPAQRLALVRAVAKANSATLSEKLGALDDYLPSWAARSAALNEALPQIALELAGRHASELVGHSWETDRGWRELLTTFRADRTALTAKVIASLGPTATEVSGDSWIGLAAHLAPAIASDPFRRGLNRYLLLAGAKIPEEVGDGPWHEDLDGSGDPLELTAKLIWVRLGNFQARARWRASHAIRQLACAGRFDVIDKIVERFDVDAPRAFVSPKFPFFVMHARLWLLIALARISRDYPAQMNKHRNLLERVAFDPEFPHVAMRSYAAKALREIVPMLPAGDQTEWRDRLAKVNASPFPLSTGKPQKQHRYASRPEGNPAPANEFHLEYEFNKDEVSDLAALFDLPDWEISDRITRWVRTWDADVRGMYACERIGGGDYHAGSWSNGPPETERYGGYLGWHAFMLVAGELLASLPLAKHSWKDDAWADFLQEISLTRPDGLWLSDATDLYPVNLGADLPMPDADKSGLQTEDRALLAPLVGLENGGELAEQIVVSGSMHLGEDVTVDIRSVLVDRGDAEAAMLAALADRKFSQWLPSEESEIDSEFWREDDNAIGLVALIRTNDERYAYFDRHDPYASPHTAKRAEPSTWLSELDLLTATDPIVRTWRAHDGTTLMTEEWGTSGGRGEHRWEDHGDRVIMNTGFLRGLLAQTGKTLVGLIKAQKYFKERSNFGLEGTNPFSHRVFAFSLNAEGQIGTIQRISRKTRAAVDGLDENSRFNFADRFLAIRKARQR</sequence>
<evidence type="ECO:0000313" key="4">
    <source>
        <dbReference type="Proteomes" id="UP000292085"/>
    </source>
</evidence>
<dbReference type="Proteomes" id="UP000292085">
    <property type="component" value="Unassembled WGS sequence"/>
</dbReference>
<proteinExistence type="predicted"/>
<evidence type="ECO:0000259" key="2">
    <source>
        <dbReference type="SMART" id="SM00382"/>
    </source>
</evidence>
<name>A0A4Q6Y5Y3_9SPHN</name>
<comment type="caution">
    <text evidence="3">The sequence shown here is derived from an EMBL/GenBank/DDBJ whole genome shotgun (WGS) entry which is preliminary data.</text>
</comment>
<dbReference type="InterPro" id="IPR003593">
    <property type="entry name" value="AAA+_ATPase"/>
</dbReference>
<feature type="region of interest" description="Disordered" evidence="1">
    <location>
        <begin position="1743"/>
        <end position="1765"/>
    </location>
</feature>
<evidence type="ECO:0000256" key="1">
    <source>
        <dbReference type="SAM" id="MobiDB-lite"/>
    </source>
</evidence>
<dbReference type="Gene3D" id="3.40.50.300">
    <property type="entry name" value="P-loop containing nucleotide triphosphate hydrolases"/>
    <property type="match status" value="1"/>
</dbReference>
<accession>A0A4Q6Y5Y3</accession>